<dbReference type="Proteomes" id="UP000317998">
    <property type="component" value="Unassembled WGS sequence"/>
</dbReference>
<dbReference type="AlphaFoldDB" id="A0A542YHC8"/>
<reference evidence="3 4" key="1">
    <citation type="submission" date="2019-06" db="EMBL/GenBank/DDBJ databases">
        <title>Sequencing the genomes of 1000 actinobacteria strains.</title>
        <authorList>
            <person name="Klenk H.-P."/>
        </authorList>
    </citation>
    <scope>NUCLEOTIDE SEQUENCE [LARGE SCALE GENOMIC DNA]</scope>
    <source>
        <strain evidence="3 4">DSM 26477</strain>
    </source>
</reference>
<dbReference type="GO" id="GO:0016853">
    <property type="term" value="F:isomerase activity"/>
    <property type="evidence" value="ECO:0007669"/>
    <property type="project" value="UniProtKB-KW"/>
</dbReference>
<dbReference type="SUPFAM" id="SSF51658">
    <property type="entry name" value="Xylose isomerase-like"/>
    <property type="match status" value="1"/>
</dbReference>
<proteinExistence type="predicted"/>
<dbReference type="PANTHER" id="PTHR12110:SF47">
    <property type="match status" value="1"/>
</dbReference>
<evidence type="ECO:0000256" key="1">
    <source>
        <dbReference type="ARBA" id="ARBA00023277"/>
    </source>
</evidence>
<gene>
    <name evidence="3" type="ORF">FB562_0562</name>
</gene>
<organism evidence="3 4">
    <name type="scientific">Homoserinimonas aerilata</name>
    <dbReference type="NCBI Taxonomy" id="1162970"/>
    <lineage>
        <taxon>Bacteria</taxon>
        <taxon>Bacillati</taxon>
        <taxon>Actinomycetota</taxon>
        <taxon>Actinomycetes</taxon>
        <taxon>Micrococcales</taxon>
        <taxon>Microbacteriaceae</taxon>
        <taxon>Homoserinimonas</taxon>
    </lineage>
</organism>
<keyword evidence="1" id="KW-0119">Carbohydrate metabolism</keyword>
<dbReference type="InterPro" id="IPR013022">
    <property type="entry name" value="Xyl_isomerase-like_TIM-brl"/>
</dbReference>
<dbReference type="InterPro" id="IPR036237">
    <property type="entry name" value="Xyl_isomerase-like_sf"/>
</dbReference>
<feature type="domain" description="Xylose isomerase-like TIM barrel" evidence="2">
    <location>
        <begin position="22"/>
        <end position="258"/>
    </location>
</feature>
<dbReference type="InterPro" id="IPR050312">
    <property type="entry name" value="IolE/XylAMocC-like"/>
</dbReference>
<evidence type="ECO:0000313" key="4">
    <source>
        <dbReference type="Proteomes" id="UP000317998"/>
    </source>
</evidence>
<keyword evidence="4" id="KW-1185">Reference proteome</keyword>
<dbReference type="OrthoDB" id="3248123at2"/>
<name>A0A542YHC8_9MICO</name>
<protein>
    <submittedName>
        <fullName evidence="3">Sugar phosphate isomerase/epimerase</fullName>
    </submittedName>
</protein>
<dbReference type="EMBL" id="VFOM01000001">
    <property type="protein sequence ID" value="TQL47499.1"/>
    <property type="molecule type" value="Genomic_DNA"/>
</dbReference>
<sequence length="297" mass="32998">MIRVGLSTSSVYPLSLEHAFRLAGVLGYDGVEVMVTNDERTRDASELLRLSMKYELPILSIHAPVLLLTTFVWGRDPQVKLEKSAELARAVGASTVVVHPPFRWQAAYAKDFLRIVRSTAAEYGVEIAVENMFPWKVGSRSLGAYSPGYDPTLMDCDAMTLDFSHASLSGRDSLELAHAMGGRLRHVHLCDGSGSMDEGRVFDEHLLPGRGSEPVAEVLQYLSGRHWKGSVVAEVNTRRCRTEEQRLELLSETLAFARSALGQRDRRPVMHRPLGTVLSRIRRRARRGGRVVTGSTE</sequence>
<evidence type="ECO:0000313" key="3">
    <source>
        <dbReference type="EMBL" id="TQL47499.1"/>
    </source>
</evidence>
<evidence type="ECO:0000259" key="2">
    <source>
        <dbReference type="Pfam" id="PF01261"/>
    </source>
</evidence>
<dbReference type="RefSeq" id="WP_141879738.1">
    <property type="nucleotide sequence ID" value="NZ_VFOM01000001.1"/>
</dbReference>
<accession>A0A542YHC8</accession>
<dbReference type="Pfam" id="PF01261">
    <property type="entry name" value="AP_endonuc_2"/>
    <property type="match status" value="1"/>
</dbReference>
<dbReference type="PANTHER" id="PTHR12110">
    <property type="entry name" value="HYDROXYPYRUVATE ISOMERASE"/>
    <property type="match status" value="1"/>
</dbReference>
<keyword evidence="3" id="KW-0413">Isomerase</keyword>
<dbReference type="Gene3D" id="3.20.20.150">
    <property type="entry name" value="Divalent-metal-dependent TIM barrel enzymes"/>
    <property type="match status" value="1"/>
</dbReference>
<comment type="caution">
    <text evidence="3">The sequence shown here is derived from an EMBL/GenBank/DDBJ whole genome shotgun (WGS) entry which is preliminary data.</text>
</comment>